<protein>
    <submittedName>
        <fullName evidence="1">Uncharacterized protein</fullName>
    </submittedName>
</protein>
<evidence type="ECO:0000313" key="1">
    <source>
        <dbReference type="EMBL" id="EET45613.1"/>
    </source>
</evidence>
<accession>C6M1D5</accession>
<reference evidence="1" key="1">
    <citation type="submission" date="2009-07" db="EMBL/GenBank/DDBJ databases">
        <authorList>
            <person name="Weinstock G."/>
            <person name="Sodergren E."/>
            <person name="Clifton S."/>
            <person name="Fulton L."/>
            <person name="Fulton B."/>
            <person name="Courtney L."/>
            <person name="Fronick C."/>
            <person name="Harrison M."/>
            <person name="Strong C."/>
            <person name="Farmer C."/>
            <person name="Delahaunty K."/>
            <person name="Markovic C."/>
            <person name="Hall O."/>
            <person name="Minx P."/>
            <person name="Tomlinson C."/>
            <person name="Mitreva M."/>
            <person name="Nelson J."/>
            <person name="Hou S."/>
            <person name="Wollam A."/>
            <person name="Pepin K.H."/>
            <person name="Johnson M."/>
            <person name="Bhonagiri V."/>
            <person name="Nash W.E."/>
            <person name="Warren W."/>
            <person name="Chinwalla A."/>
            <person name="Mardis E.R."/>
            <person name="Wilson R.K."/>
        </authorList>
    </citation>
    <scope>NUCLEOTIDE SEQUENCE [LARGE SCALE GENOMIC DNA]</scope>
    <source>
        <strain evidence="1">ATCC 29256</strain>
    </source>
</reference>
<keyword evidence="2" id="KW-1185">Reference proteome</keyword>
<dbReference type="EMBL" id="ACKO02000002">
    <property type="protein sequence ID" value="EET45613.1"/>
    <property type="molecule type" value="Genomic_DNA"/>
</dbReference>
<organism evidence="1 2">
    <name type="scientific">Neisseria sicca ATCC 29256</name>
    <dbReference type="NCBI Taxonomy" id="547045"/>
    <lineage>
        <taxon>Bacteria</taxon>
        <taxon>Pseudomonadati</taxon>
        <taxon>Pseudomonadota</taxon>
        <taxon>Betaproteobacteria</taxon>
        <taxon>Neisseriales</taxon>
        <taxon>Neisseriaceae</taxon>
        <taxon>Neisseria</taxon>
    </lineage>
</organism>
<name>C6M1D5_NEISI</name>
<dbReference type="Proteomes" id="UP000005365">
    <property type="component" value="Unassembled WGS sequence"/>
</dbReference>
<proteinExistence type="predicted"/>
<gene>
    <name evidence="1" type="ORF">NEISICOT_00315</name>
</gene>
<dbReference type="AlphaFoldDB" id="C6M1D5"/>
<evidence type="ECO:0000313" key="2">
    <source>
        <dbReference type="Proteomes" id="UP000005365"/>
    </source>
</evidence>
<sequence length="50" mass="5811">MRQRRTGLKLIHYKSRIPYRHVVSDDPSSITALCPSRLPYSVFPPVFPVK</sequence>
<comment type="caution">
    <text evidence="1">The sequence shown here is derived from an EMBL/GenBank/DDBJ whole genome shotgun (WGS) entry which is preliminary data.</text>
</comment>